<dbReference type="FunFam" id="1.10.340.70:FF:000004">
    <property type="entry name" value="Retrovirus-related Pol polyprotein from transposon 297-like Protein"/>
    <property type="match status" value="1"/>
</dbReference>
<keyword evidence="7" id="KW-0695">RNA-directed DNA polymerase</keyword>
<name>A0A1Y1MCJ7_PHOPY</name>
<dbReference type="Gene3D" id="3.30.420.10">
    <property type="entry name" value="Ribonuclease H-like superfamily/Ribonuclease H"/>
    <property type="match status" value="1"/>
</dbReference>
<dbReference type="InterPro" id="IPR036397">
    <property type="entry name" value="RNaseH_sf"/>
</dbReference>
<dbReference type="FunFam" id="3.30.420.10:FF:000063">
    <property type="entry name" value="Retrovirus-related Pol polyprotein from transposon 297-like Protein"/>
    <property type="match status" value="1"/>
</dbReference>
<sequence>MKIEAEKLKMDSNEKLRPMKLSGNLAENWKSWIQRFEIYSTATELDGKDQKIQCAQMLHHMGEDAINIFNSFTFADNEKNKIASLKEKFANYFVPKTNVTYERYKFFTSRQNEEPLEQFITNLKNQAQLCNLGEEALRNELIKTMLIIGIKDEAVREKLLQKEDLTLDKAIECCIVTESSRQQLRDMKQNTSSQSQGVNEIDSIRRTTRTMESNSRANKETKSRFDNKDQFKKVSNCTRCGKNHSINNCSAYGALCNNCKKPNHFANVCKYKSHRNRKINEIVDHDNYEQSLLINEISNNSKINNCTIELIVNNKVNVFVNFKVDTGANANIISLDQLKSIEFNEKSIQRSHEILLTFTGQKIPIVGKCYLHLRLKDKLIKNVEFHIHKGNGSIIGINACVELDIIKFHEEVKLKEIYAINKNCNSGYEKLINDNSNLFKGIGKVGRPYHIELNENAMPVVKPIRNVPFAIQEQFKKHLNELVNLKIIERVEGSSEWVNSYVIVRKNNGSLRICLDPKNLNESIKDSKYKLTSLDDIISNINGSTVFTLLDATSGFWNIPLDKESSKLCTFATPFGRYKFLRMPFGIKTASEVFQERFQEIFADNGVQVYIDDILVHGKDKQEHDERLKNVFRKAHEQNVKFNLSKCRFGVGEIKYLGYKFSSEGIMIDEEKIDAIKNMPQPKNKKDIQRFLGFITYVGRFIENLSEKTQPLREIIKQENLFEWGEPQNKAFVELKNLVIKEPILRYYNPKKPITLSVDASKSGLGAVLLQDNQPCAYASRAMTTTQQNYAQIEKELLAIVFGVNKFHQYVYGTKFIVETDHKPLIAIFKKPLNACPARLQRMLLSLQKYQIHLIYKPGKDLIIADTLSRANSSKTFDDNLDLEAQVCLIQKKLIITDNRVAQLVKEVSKDEELQSIKKYVVNGWPSISKIPSNIKPYHKLKAEITLGTNGLIYMSQRVIIPQSWRSKILDDIHTGHLGINKCISRAKSSVYWPNMNSHIETLVNKCEMCNRHANSNKREPMISHEIIKKPWQKVGIDLYEVSGKIYLIVVDYYSKFPEISNLQKNLTSSNIINKLKAIFARHGIPKIVVSDSAKQFTGIEFQNFSKQWNFLSIKSSPHHQQSNGQTERTIQTIKKLIKKSTENNEDIYLALLAFRNTPVYNSYTPSQILMSRYLRDNLLIIDSKLNPKLINNTKLNQKISNSQSYNKKQYDSKGVRPRQDFKIGTAVWYQLKPKSLWEKGKIVDKLSNTTYKVQTLDGKVLIRNRFYIRQCHTNNVENKDKYYSNFVYEFDDDNLDSHQNVISNKDSDHSKPSVSASDERSKRQIRLPPALNDYVLYK</sequence>
<evidence type="ECO:0000256" key="7">
    <source>
        <dbReference type="ARBA" id="ARBA00022918"/>
    </source>
</evidence>
<dbReference type="EC" id="2.7.7.49" evidence="1"/>
<feature type="region of interest" description="Disordered" evidence="8">
    <location>
        <begin position="1299"/>
        <end position="1323"/>
    </location>
</feature>
<keyword evidence="4" id="KW-0540">Nuclease</keyword>
<dbReference type="GO" id="GO:0004519">
    <property type="term" value="F:endonuclease activity"/>
    <property type="evidence" value="ECO:0007669"/>
    <property type="project" value="UniProtKB-KW"/>
</dbReference>
<dbReference type="SUPFAM" id="SSF53098">
    <property type="entry name" value="Ribonuclease H-like"/>
    <property type="match status" value="1"/>
</dbReference>
<evidence type="ECO:0000259" key="10">
    <source>
        <dbReference type="PROSITE" id="PS50994"/>
    </source>
</evidence>
<dbReference type="InterPro" id="IPR043128">
    <property type="entry name" value="Rev_trsase/Diguanyl_cyclase"/>
</dbReference>
<dbReference type="EMBL" id="GEZM01035137">
    <property type="protein sequence ID" value="JAV83383.1"/>
    <property type="molecule type" value="Transcribed_RNA"/>
</dbReference>
<evidence type="ECO:0000256" key="4">
    <source>
        <dbReference type="ARBA" id="ARBA00022722"/>
    </source>
</evidence>
<dbReference type="Pfam" id="PF00078">
    <property type="entry name" value="RVT_1"/>
    <property type="match status" value="1"/>
</dbReference>
<dbReference type="GO" id="GO:0003964">
    <property type="term" value="F:RNA-directed DNA polymerase activity"/>
    <property type="evidence" value="ECO:0007669"/>
    <property type="project" value="UniProtKB-KW"/>
</dbReference>
<evidence type="ECO:0000256" key="8">
    <source>
        <dbReference type="SAM" id="MobiDB-lite"/>
    </source>
</evidence>
<evidence type="ECO:0000313" key="11">
    <source>
        <dbReference type="EMBL" id="JAV83383.1"/>
    </source>
</evidence>
<keyword evidence="5" id="KW-0255">Endonuclease</keyword>
<dbReference type="PROSITE" id="PS50878">
    <property type="entry name" value="RT_POL"/>
    <property type="match status" value="1"/>
</dbReference>
<dbReference type="Gene3D" id="3.10.10.10">
    <property type="entry name" value="HIV Type 1 Reverse Transcriptase, subunit A, domain 1"/>
    <property type="match status" value="1"/>
</dbReference>
<dbReference type="CDD" id="cd09274">
    <property type="entry name" value="RNase_HI_RT_Ty3"/>
    <property type="match status" value="1"/>
</dbReference>
<organism evidence="11">
    <name type="scientific">Photinus pyralis</name>
    <name type="common">Common eastern firefly</name>
    <name type="synonym">Lampyris pyralis</name>
    <dbReference type="NCBI Taxonomy" id="7054"/>
    <lineage>
        <taxon>Eukaryota</taxon>
        <taxon>Metazoa</taxon>
        <taxon>Ecdysozoa</taxon>
        <taxon>Arthropoda</taxon>
        <taxon>Hexapoda</taxon>
        <taxon>Insecta</taxon>
        <taxon>Pterygota</taxon>
        <taxon>Neoptera</taxon>
        <taxon>Endopterygota</taxon>
        <taxon>Coleoptera</taxon>
        <taxon>Polyphaga</taxon>
        <taxon>Elateriformia</taxon>
        <taxon>Elateroidea</taxon>
        <taxon>Lampyridae</taxon>
        <taxon>Lampyrinae</taxon>
        <taxon>Photinus</taxon>
    </lineage>
</organism>
<evidence type="ECO:0000256" key="2">
    <source>
        <dbReference type="ARBA" id="ARBA00022679"/>
    </source>
</evidence>
<feature type="domain" description="Integrase catalytic" evidence="10">
    <location>
        <begin position="1027"/>
        <end position="1196"/>
    </location>
</feature>
<feature type="domain" description="Reverse transcriptase" evidence="9">
    <location>
        <begin position="485"/>
        <end position="661"/>
    </location>
</feature>
<keyword evidence="6" id="KW-0378">Hydrolase</keyword>
<feature type="compositionally biased region" description="Basic and acidic residues" evidence="8">
    <location>
        <begin position="1306"/>
        <end position="1323"/>
    </location>
</feature>
<dbReference type="PANTHER" id="PTHR37984:SF5">
    <property type="entry name" value="PROTEIN NYNRIN-LIKE"/>
    <property type="match status" value="1"/>
</dbReference>
<evidence type="ECO:0000256" key="1">
    <source>
        <dbReference type="ARBA" id="ARBA00012493"/>
    </source>
</evidence>
<dbReference type="Gene3D" id="1.10.340.70">
    <property type="match status" value="1"/>
</dbReference>
<reference evidence="11" key="1">
    <citation type="journal article" date="2016" name="Sci. Rep.">
        <title>Molecular characterization of firefly nuptial gifts: a multi-omics approach sheds light on postcopulatory sexual selection.</title>
        <authorList>
            <person name="Al-Wathiqui N."/>
            <person name="Fallon T.R."/>
            <person name="South A."/>
            <person name="Weng J.K."/>
            <person name="Lewis S.M."/>
        </authorList>
    </citation>
    <scope>NUCLEOTIDE SEQUENCE</scope>
</reference>
<accession>A0A1Y1MCJ7</accession>
<dbReference type="Pfam" id="PF17917">
    <property type="entry name" value="RT_RNaseH"/>
    <property type="match status" value="1"/>
</dbReference>
<dbReference type="GO" id="GO:0015074">
    <property type="term" value="P:DNA integration"/>
    <property type="evidence" value="ECO:0007669"/>
    <property type="project" value="InterPro"/>
</dbReference>
<dbReference type="PROSITE" id="PS50994">
    <property type="entry name" value="INTEGRASE"/>
    <property type="match status" value="1"/>
</dbReference>
<dbReference type="InterPro" id="IPR041373">
    <property type="entry name" value="RT_RNaseH"/>
</dbReference>
<evidence type="ECO:0000259" key="9">
    <source>
        <dbReference type="PROSITE" id="PS50878"/>
    </source>
</evidence>
<dbReference type="InterPro" id="IPR043502">
    <property type="entry name" value="DNA/RNA_pol_sf"/>
</dbReference>
<dbReference type="InterPro" id="IPR012337">
    <property type="entry name" value="RNaseH-like_sf"/>
</dbReference>
<dbReference type="CDD" id="cd01647">
    <property type="entry name" value="RT_LTR"/>
    <property type="match status" value="1"/>
</dbReference>
<evidence type="ECO:0000256" key="6">
    <source>
        <dbReference type="ARBA" id="ARBA00022801"/>
    </source>
</evidence>
<dbReference type="InterPro" id="IPR001584">
    <property type="entry name" value="Integrase_cat-core"/>
</dbReference>
<dbReference type="GO" id="GO:0042575">
    <property type="term" value="C:DNA polymerase complex"/>
    <property type="evidence" value="ECO:0007669"/>
    <property type="project" value="UniProtKB-ARBA"/>
</dbReference>
<dbReference type="GO" id="GO:0003676">
    <property type="term" value="F:nucleic acid binding"/>
    <property type="evidence" value="ECO:0007669"/>
    <property type="project" value="InterPro"/>
</dbReference>
<dbReference type="Pfam" id="PF17921">
    <property type="entry name" value="Integrase_H2C2"/>
    <property type="match status" value="1"/>
</dbReference>
<dbReference type="InterPro" id="IPR050951">
    <property type="entry name" value="Retrovirus_Pol_polyprotein"/>
</dbReference>
<dbReference type="InterPro" id="IPR041588">
    <property type="entry name" value="Integrase_H2C2"/>
</dbReference>
<dbReference type="SUPFAM" id="SSF56672">
    <property type="entry name" value="DNA/RNA polymerases"/>
    <property type="match status" value="1"/>
</dbReference>
<keyword evidence="2" id="KW-0808">Transferase</keyword>
<proteinExistence type="predicted"/>
<protein>
    <recommendedName>
        <fullName evidence="1">RNA-directed DNA polymerase</fullName>
        <ecNumber evidence="1">2.7.7.49</ecNumber>
    </recommendedName>
</protein>
<dbReference type="Gene3D" id="3.30.70.270">
    <property type="match status" value="2"/>
</dbReference>
<dbReference type="FunFam" id="3.10.20.370:FF:000001">
    <property type="entry name" value="Retrovirus-related Pol polyprotein from transposon 17.6-like protein"/>
    <property type="match status" value="1"/>
</dbReference>
<dbReference type="InterPro" id="IPR000477">
    <property type="entry name" value="RT_dom"/>
</dbReference>
<keyword evidence="3" id="KW-0548">Nucleotidyltransferase</keyword>
<dbReference type="Gene3D" id="3.10.20.370">
    <property type="match status" value="1"/>
</dbReference>
<dbReference type="PANTHER" id="PTHR37984">
    <property type="entry name" value="PROTEIN CBG26694"/>
    <property type="match status" value="1"/>
</dbReference>
<dbReference type="FunFam" id="3.30.70.270:FF:000026">
    <property type="entry name" value="Transposon Ty3-G Gag-Pol polyprotein"/>
    <property type="match status" value="1"/>
</dbReference>
<evidence type="ECO:0000256" key="5">
    <source>
        <dbReference type="ARBA" id="ARBA00022759"/>
    </source>
</evidence>
<evidence type="ECO:0000256" key="3">
    <source>
        <dbReference type="ARBA" id="ARBA00022695"/>
    </source>
</evidence>